<evidence type="ECO:0000256" key="1">
    <source>
        <dbReference type="ARBA" id="ARBA00005715"/>
    </source>
</evidence>
<dbReference type="Gene3D" id="3.40.980.20">
    <property type="entry name" value="Four-carbon acid sugar kinase, nucleotide binding domain"/>
    <property type="match status" value="1"/>
</dbReference>
<evidence type="ECO:0000313" key="16">
    <source>
        <dbReference type="Proteomes" id="UP000604161"/>
    </source>
</evidence>
<dbReference type="InterPro" id="IPR037051">
    <property type="entry name" value="4-carb_acid_sugar_kinase_N_sf"/>
</dbReference>
<accession>A0ABR8NVA9</accession>
<feature type="domain" description="Four-carbon acid sugar kinase N-terminal" evidence="13">
    <location>
        <begin position="13"/>
        <end position="236"/>
    </location>
</feature>
<dbReference type="GO" id="GO:0016301">
    <property type="term" value="F:kinase activity"/>
    <property type="evidence" value="ECO:0007669"/>
    <property type="project" value="UniProtKB-KW"/>
</dbReference>
<evidence type="ECO:0000256" key="4">
    <source>
        <dbReference type="ARBA" id="ARBA00022777"/>
    </source>
</evidence>
<keyword evidence="5" id="KW-0067">ATP-binding</keyword>
<evidence type="ECO:0000256" key="8">
    <source>
        <dbReference type="ARBA" id="ARBA00036346"/>
    </source>
</evidence>
<feature type="domain" description="Four-carbon acid sugar kinase nucleotide binding" evidence="14">
    <location>
        <begin position="265"/>
        <end position="421"/>
    </location>
</feature>
<dbReference type="InterPro" id="IPR031475">
    <property type="entry name" value="NBD_C"/>
</dbReference>
<evidence type="ECO:0000259" key="13">
    <source>
        <dbReference type="Pfam" id="PF07005"/>
    </source>
</evidence>
<dbReference type="InterPro" id="IPR042213">
    <property type="entry name" value="NBD_C_sf"/>
</dbReference>
<keyword evidence="6" id="KW-0119">Carbohydrate metabolism</keyword>
<evidence type="ECO:0000256" key="3">
    <source>
        <dbReference type="ARBA" id="ARBA00022741"/>
    </source>
</evidence>
<dbReference type="NCBIfam" id="NF043035">
    <property type="entry name" value="OxoTetrKin"/>
    <property type="match status" value="1"/>
</dbReference>
<dbReference type="EC" id="2.7.1.217" evidence="10"/>
<comment type="similarity">
    <text evidence="1">Belongs to the four-carbon acid sugar kinase family.</text>
</comment>
<gene>
    <name evidence="15" type="ORF">IF202_02975</name>
</gene>
<keyword evidence="16" id="KW-1185">Reference proteome</keyword>
<protein>
    <recommendedName>
        <fullName evidence="11">3-oxo-tetronate kinase</fullName>
        <ecNumber evidence="10">2.7.1.217</ecNumber>
    </recommendedName>
    <alternativeName>
        <fullName evidence="12">3-dehydrotetronate 4-kinase</fullName>
    </alternativeName>
</protein>
<evidence type="ECO:0000256" key="12">
    <source>
        <dbReference type="ARBA" id="ARBA00041377"/>
    </source>
</evidence>
<keyword evidence="3" id="KW-0547">Nucleotide-binding</keyword>
<name>A0ABR8NVA9_9GAMM</name>
<proteinExistence type="inferred from homology"/>
<keyword evidence="2" id="KW-0808">Transferase</keyword>
<reference evidence="15 16" key="1">
    <citation type="submission" date="2020-09" db="EMBL/GenBank/DDBJ databases">
        <title>Marinomonas sp. nov., isolated from the cysticercosis algae of Qingdao, China.</title>
        <authorList>
            <person name="Sun X."/>
        </authorList>
    </citation>
    <scope>NUCLEOTIDE SEQUENCE [LARGE SCALE GENOMIC DNA]</scope>
    <source>
        <strain evidence="15 16">SM2066</strain>
    </source>
</reference>
<comment type="catalytic activity">
    <reaction evidence="7">
        <text>3-dehydro-L-erythronate + ATP = 3-dehydro-4-O-phospho-L-erythronate + ADP + H(+)</text>
        <dbReference type="Rhea" id="RHEA:52552"/>
        <dbReference type="ChEBI" id="CHEBI:15378"/>
        <dbReference type="ChEBI" id="CHEBI:30616"/>
        <dbReference type="ChEBI" id="CHEBI:136592"/>
        <dbReference type="ChEBI" id="CHEBI:136670"/>
        <dbReference type="ChEBI" id="CHEBI:456216"/>
        <dbReference type="EC" id="2.7.1.217"/>
    </reaction>
</comment>
<dbReference type="EMBL" id="JACYFC010000001">
    <property type="protein sequence ID" value="MBD5769999.1"/>
    <property type="molecule type" value="Genomic_DNA"/>
</dbReference>
<evidence type="ECO:0000256" key="6">
    <source>
        <dbReference type="ARBA" id="ARBA00023277"/>
    </source>
</evidence>
<dbReference type="InterPro" id="IPR050007">
    <property type="entry name" value="OtnK"/>
</dbReference>
<evidence type="ECO:0000256" key="2">
    <source>
        <dbReference type="ARBA" id="ARBA00022679"/>
    </source>
</evidence>
<evidence type="ECO:0000256" key="5">
    <source>
        <dbReference type="ARBA" id="ARBA00022840"/>
    </source>
</evidence>
<evidence type="ECO:0000259" key="14">
    <source>
        <dbReference type="Pfam" id="PF17042"/>
    </source>
</evidence>
<dbReference type="Proteomes" id="UP000604161">
    <property type="component" value="Unassembled WGS sequence"/>
</dbReference>
<dbReference type="Pfam" id="PF17042">
    <property type="entry name" value="NBD_C"/>
    <property type="match status" value="1"/>
</dbReference>
<dbReference type="InterPro" id="IPR010737">
    <property type="entry name" value="4-carb_acid_sugar_kinase_N"/>
</dbReference>
<evidence type="ECO:0000256" key="9">
    <source>
        <dbReference type="ARBA" id="ARBA00037335"/>
    </source>
</evidence>
<dbReference type="Gene3D" id="3.40.50.10840">
    <property type="entry name" value="Putative sugar-binding, N-terminal domain"/>
    <property type="match status" value="1"/>
</dbReference>
<sequence length="429" mass="46159">MPINGEFIVSVLLGCIADDFTGATDLASFLVQSGMRTVQLIGVPTEPVDLSDTDAVVIALKSRTLPSEVAVAQSIEALEWLKSLNCEQYYFKYCSTFDSTEKGNIGPVTDALLDNLKESFTILCPSLPVNGRTVYKGNLFVNDELLSESGMRNHPLTPMTDSNLMRVMAAQSSGKVGLVPFDIVSQGADRVKRALSKLAHEHRYAVVDTLSNNDLHVIGEACADLMLLTGGSGLSVGLAKNFVDKGLFEIRNNSAELSKVKGEAVVLSGSCSVMTQKQVARFKESFLSMKISPLDLKSGKSSLADALTWFEKNRNVGALMFYATDTPENIRFVQEQLGVEQASELVENFMADLVSALDKKGVTKFIVAGGETSGAVVKALNPSMLKIGASIAPGVPITEIVGYSPKLIALKSGNFGDELFFENALEMMQ</sequence>
<organism evidence="15 16">
    <name type="scientific">Marinomonas colpomeniae</name>
    <dbReference type="NCBI Taxonomy" id="2774408"/>
    <lineage>
        <taxon>Bacteria</taxon>
        <taxon>Pseudomonadati</taxon>
        <taxon>Pseudomonadota</taxon>
        <taxon>Gammaproteobacteria</taxon>
        <taxon>Oceanospirillales</taxon>
        <taxon>Oceanospirillaceae</taxon>
        <taxon>Marinomonas</taxon>
    </lineage>
</organism>
<dbReference type="SUPFAM" id="SSF142764">
    <property type="entry name" value="YgbK-like"/>
    <property type="match status" value="1"/>
</dbReference>
<evidence type="ECO:0000256" key="10">
    <source>
        <dbReference type="ARBA" id="ARBA00039095"/>
    </source>
</evidence>
<comment type="catalytic activity">
    <reaction evidence="8">
        <text>3-dehydro-D-erythronate + ATP = 3-dehydro-4-O-phospho-D-erythronate + ADP + H(+)</text>
        <dbReference type="Rhea" id="RHEA:52556"/>
        <dbReference type="ChEBI" id="CHEBI:15378"/>
        <dbReference type="ChEBI" id="CHEBI:30616"/>
        <dbReference type="ChEBI" id="CHEBI:57958"/>
        <dbReference type="ChEBI" id="CHEBI:136593"/>
        <dbReference type="ChEBI" id="CHEBI:456216"/>
        <dbReference type="EC" id="2.7.1.217"/>
    </reaction>
</comment>
<dbReference type="Pfam" id="PF07005">
    <property type="entry name" value="SBD_N"/>
    <property type="match status" value="1"/>
</dbReference>
<evidence type="ECO:0000256" key="7">
    <source>
        <dbReference type="ARBA" id="ARBA00035898"/>
    </source>
</evidence>
<evidence type="ECO:0000313" key="15">
    <source>
        <dbReference type="EMBL" id="MBD5769999.1"/>
    </source>
</evidence>
<comment type="caution">
    <text evidence="15">The sequence shown here is derived from an EMBL/GenBank/DDBJ whole genome shotgun (WGS) entry which is preliminary data.</text>
</comment>
<comment type="function">
    <text evidence="9">Catalyzes the ATP-dependent phosphorylation of 3-oxo-tetronate to 3-oxo-tetronate 4-phosphate.</text>
</comment>
<keyword evidence="4 15" id="KW-0418">Kinase</keyword>
<evidence type="ECO:0000256" key="11">
    <source>
        <dbReference type="ARBA" id="ARBA00039461"/>
    </source>
</evidence>